<dbReference type="EMBL" id="JACMYC010000001">
    <property type="protein sequence ID" value="MBC2959302.1"/>
    <property type="molecule type" value="Genomic_DNA"/>
</dbReference>
<dbReference type="Pfam" id="PF00480">
    <property type="entry name" value="ROK"/>
    <property type="match status" value="1"/>
</dbReference>
<comment type="similarity">
    <text evidence="1">Belongs to the ROK (NagC/XylR) family.</text>
</comment>
<sequence>MELVAAVDVGGTKTAAALVGRDGALVARLETATPASLGSTAILDTVAGLVGRLAAAEGGTVGAVGVGTAGVVDADGVVVGATDALNGWVGTDVRAGLQARMEVPVTVVNDVHAHGLGEATYGVGRGHRRVLTVAVGTGIGGAVVDDGVLDRGRHGAAGHVGHLPCPQAETLACSCGATGHLEAFASGPALAREHARRTGGTAGDLRAVAAAAAAGDTTAGDLLADGGHAVGEALAGLVNVLDPDVVVVGGGVASIGGTWWAALTRAAAAGVLPLLRDVPVLRSEIGATAALLGAAALVRTNAKEVAAWTR</sequence>
<gene>
    <name evidence="2" type="ORF">H7344_03200</name>
</gene>
<reference evidence="2 3" key="1">
    <citation type="submission" date="2020-08" db="EMBL/GenBank/DDBJ databases">
        <title>novel species in genus Nocardioides.</title>
        <authorList>
            <person name="Zhang G."/>
        </authorList>
    </citation>
    <scope>NUCLEOTIDE SEQUENCE [LARGE SCALE GENOMIC DNA]</scope>
    <source>
        <strain evidence="2 3">SC8A-24</strain>
    </source>
</reference>
<accession>A0ABR6U4E0</accession>
<dbReference type="PANTHER" id="PTHR18964:SF169">
    <property type="entry name" value="N-ACETYLMANNOSAMINE KINASE"/>
    <property type="match status" value="1"/>
</dbReference>
<evidence type="ECO:0000256" key="1">
    <source>
        <dbReference type="ARBA" id="ARBA00006479"/>
    </source>
</evidence>
<proteinExistence type="inferred from homology"/>
<organism evidence="2 3">
    <name type="scientific">Nocardioides deserti</name>
    <dbReference type="NCBI Taxonomy" id="1588644"/>
    <lineage>
        <taxon>Bacteria</taxon>
        <taxon>Bacillati</taxon>
        <taxon>Actinomycetota</taxon>
        <taxon>Actinomycetes</taxon>
        <taxon>Propionibacteriales</taxon>
        <taxon>Nocardioidaceae</taxon>
        <taxon>Nocardioides</taxon>
    </lineage>
</organism>
<dbReference type="InterPro" id="IPR043129">
    <property type="entry name" value="ATPase_NBD"/>
</dbReference>
<keyword evidence="3" id="KW-1185">Reference proteome</keyword>
<protein>
    <submittedName>
        <fullName evidence="2">ROK family protein</fullName>
    </submittedName>
</protein>
<comment type="caution">
    <text evidence="2">The sequence shown here is derived from an EMBL/GenBank/DDBJ whole genome shotgun (WGS) entry which is preliminary data.</text>
</comment>
<dbReference type="SUPFAM" id="SSF53067">
    <property type="entry name" value="Actin-like ATPase domain"/>
    <property type="match status" value="1"/>
</dbReference>
<dbReference type="PROSITE" id="PS01125">
    <property type="entry name" value="ROK"/>
    <property type="match status" value="1"/>
</dbReference>
<evidence type="ECO:0000313" key="3">
    <source>
        <dbReference type="Proteomes" id="UP000604001"/>
    </source>
</evidence>
<dbReference type="InterPro" id="IPR049874">
    <property type="entry name" value="ROK_cs"/>
</dbReference>
<dbReference type="PANTHER" id="PTHR18964">
    <property type="entry name" value="ROK (REPRESSOR, ORF, KINASE) FAMILY"/>
    <property type="match status" value="1"/>
</dbReference>
<dbReference type="Proteomes" id="UP000604001">
    <property type="component" value="Unassembled WGS sequence"/>
</dbReference>
<name>A0ABR6U4E0_9ACTN</name>
<dbReference type="InterPro" id="IPR000600">
    <property type="entry name" value="ROK"/>
</dbReference>
<evidence type="ECO:0000313" key="2">
    <source>
        <dbReference type="EMBL" id="MBC2959302.1"/>
    </source>
</evidence>
<dbReference type="Gene3D" id="3.30.420.40">
    <property type="match status" value="2"/>
</dbReference>